<keyword evidence="3" id="KW-1185">Reference proteome</keyword>
<gene>
    <name evidence="2" type="ORF">GCM10012280_45690</name>
</gene>
<name>A0A917ZTM7_9ACTN</name>
<reference evidence="2" key="2">
    <citation type="submission" date="2020-09" db="EMBL/GenBank/DDBJ databases">
        <authorList>
            <person name="Sun Q."/>
            <person name="Zhou Y."/>
        </authorList>
    </citation>
    <scope>NUCLEOTIDE SEQUENCE</scope>
    <source>
        <strain evidence="2">CGMCC 4.7201</strain>
    </source>
</reference>
<accession>A0A917ZTM7</accession>
<keyword evidence="1" id="KW-0732">Signal</keyword>
<evidence type="ECO:0000313" key="3">
    <source>
        <dbReference type="Proteomes" id="UP000641932"/>
    </source>
</evidence>
<evidence type="ECO:0000313" key="2">
    <source>
        <dbReference type="EMBL" id="GGO93352.1"/>
    </source>
</evidence>
<protein>
    <submittedName>
        <fullName evidence="2">Uncharacterized protein</fullName>
    </submittedName>
</protein>
<proteinExistence type="predicted"/>
<organism evidence="2 3">
    <name type="scientific">Wenjunlia tyrosinilytica</name>
    <dbReference type="NCBI Taxonomy" id="1544741"/>
    <lineage>
        <taxon>Bacteria</taxon>
        <taxon>Bacillati</taxon>
        <taxon>Actinomycetota</taxon>
        <taxon>Actinomycetes</taxon>
        <taxon>Kitasatosporales</taxon>
        <taxon>Streptomycetaceae</taxon>
        <taxon>Wenjunlia</taxon>
    </lineage>
</organism>
<feature type="signal peptide" evidence="1">
    <location>
        <begin position="1"/>
        <end position="30"/>
    </location>
</feature>
<comment type="caution">
    <text evidence="2">The sequence shown here is derived from an EMBL/GenBank/DDBJ whole genome shotgun (WGS) entry which is preliminary data.</text>
</comment>
<reference evidence="2" key="1">
    <citation type="journal article" date="2014" name="Int. J. Syst. Evol. Microbiol.">
        <title>Complete genome sequence of Corynebacterium casei LMG S-19264T (=DSM 44701T), isolated from a smear-ripened cheese.</title>
        <authorList>
            <consortium name="US DOE Joint Genome Institute (JGI-PGF)"/>
            <person name="Walter F."/>
            <person name="Albersmeier A."/>
            <person name="Kalinowski J."/>
            <person name="Ruckert C."/>
        </authorList>
    </citation>
    <scope>NUCLEOTIDE SEQUENCE</scope>
    <source>
        <strain evidence="2">CGMCC 4.7201</strain>
    </source>
</reference>
<dbReference type="AlphaFoldDB" id="A0A917ZTM7"/>
<dbReference type="RefSeq" id="WP_189133639.1">
    <property type="nucleotide sequence ID" value="NZ_BMMS01000020.1"/>
</dbReference>
<feature type="chain" id="PRO_5037180912" evidence="1">
    <location>
        <begin position="31"/>
        <end position="128"/>
    </location>
</feature>
<dbReference type="Proteomes" id="UP000641932">
    <property type="component" value="Unassembled WGS sequence"/>
</dbReference>
<evidence type="ECO:0000256" key="1">
    <source>
        <dbReference type="SAM" id="SignalP"/>
    </source>
</evidence>
<dbReference type="EMBL" id="BMMS01000020">
    <property type="protein sequence ID" value="GGO93352.1"/>
    <property type="molecule type" value="Genomic_DNA"/>
</dbReference>
<sequence length="128" mass="13797">MANIKRTFAVLAGSIGLLAASLTFASSAHAGSSHCYFAGPASASDLCIYRDPTGYQAYLFADEDLRGHTVDFNLVCDNGRWAGDLGAFSVGAYRKYTYVFAVGDQGSCHVRLTDITVNKSWNSPSLKW</sequence>